<feature type="signal peptide" evidence="2">
    <location>
        <begin position="1"/>
        <end position="24"/>
    </location>
</feature>
<keyword evidence="1" id="KW-1133">Transmembrane helix</keyword>
<keyword evidence="4" id="KW-1185">Reference proteome</keyword>
<protein>
    <submittedName>
        <fullName evidence="3">Uncharacterized protein</fullName>
    </submittedName>
</protein>
<keyword evidence="2" id="KW-0732">Signal</keyword>
<keyword evidence="1" id="KW-0472">Membrane</keyword>
<dbReference type="InParanoid" id="A0A0H2RQ99"/>
<proteinExistence type="predicted"/>
<evidence type="ECO:0000313" key="3">
    <source>
        <dbReference type="EMBL" id="KLO13802.1"/>
    </source>
</evidence>
<dbReference type="Proteomes" id="UP000053477">
    <property type="component" value="Unassembled WGS sequence"/>
</dbReference>
<feature type="transmembrane region" description="Helical" evidence="1">
    <location>
        <begin position="66"/>
        <end position="84"/>
    </location>
</feature>
<feature type="chain" id="PRO_5005202093" evidence="2">
    <location>
        <begin position="25"/>
        <end position="109"/>
    </location>
</feature>
<dbReference type="EMBL" id="KQ085954">
    <property type="protein sequence ID" value="KLO13802.1"/>
    <property type="molecule type" value="Genomic_DNA"/>
</dbReference>
<evidence type="ECO:0000313" key="4">
    <source>
        <dbReference type="Proteomes" id="UP000053477"/>
    </source>
</evidence>
<sequence>MAASFSSCTLDVILTLLTCHGTYIFTMRSVDNPGNIINIVPWPFRPLALLIEISESVVRCFFVRRIWICMYICILLLPLTYFILSEQPESAHNVIAGAFRRSMQIHLGG</sequence>
<dbReference type="AlphaFoldDB" id="A0A0H2RQ99"/>
<accession>A0A0H2RQ99</accession>
<keyword evidence="1" id="KW-0812">Transmembrane</keyword>
<dbReference type="OrthoDB" id="3190888at2759"/>
<evidence type="ECO:0000256" key="1">
    <source>
        <dbReference type="SAM" id="Phobius"/>
    </source>
</evidence>
<evidence type="ECO:0000256" key="2">
    <source>
        <dbReference type="SAM" id="SignalP"/>
    </source>
</evidence>
<organism evidence="3 4">
    <name type="scientific">Schizopora paradoxa</name>
    <dbReference type="NCBI Taxonomy" id="27342"/>
    <lineage>
        <taxon>Eukaryota</taxon>
        <taxon>Fungi</taxon>
        <taxon>Dikarya</taxon>
        <taxon>Basidiomycota</taxon>
        <taxon>Agaricomycotina</taxon>
        <taxon>Agaricomycetes</taxon>
        <taxon>Hymenochaetales</taxon>
        <taxon>Schizoporaceae</taxon>
        <taxon>Schizopora</taxon>
    </lineage>
</organism>
<reference evidence="3 4" key="1">
    <citation type="submission" date="2015-04" db="EMBL/GenBank/DDBJ databases">
        <title>Complete genome sequence of Schizopora paradoxa KUC8140, a cosmopolitan wood degrader in East Asia.</title>
        <authorList>
            <consortium name="DOE Joint Genome Institute"/>
            <person name="Min B."/>
            <person name="Park H."/>
            <person name="Jang Y."/>
            <person name="Kim J.-J."/>
            <person name="Kim K.H."/>
            <person name="Pangilinan J."/>
            <person name="Lipzen A."/>
            <person name="Riley R."/>
            <person name="Grigoriev I.V."/>
            <person name="Spatafora J.W."/>
            <person name="Choi I.-G."/>
        </authorList>
    </citation>
    <scope>NUCLEOTIDE SEQUENCE [LARGE SCALE GENOMIC DNA]</scope>
    <source>
        <strain evidence="3 4">KUC8140</strain>
    </source>
</reference>
<gene>
    <name evidence="3" type="ORF">SCHPADRAFT_348275</name>
</gene>
<name>A0A0H2RQ99_9AGAM</name>